<accession>A0A833RS44</accession>
<evidence type="ECO:0008006" key="3">
    <source>
        <dbReference type="Google" id="ProtNLM"/>
    </source>
</evidence>
<name>A0A833RS44_PHYIN</name>
<sequence length="70" mass="8010">MDDPPPNKKKQRWSYTIRDKRVAARRMKEIGVEEVARELLCARGTAHVWYQQADKLVSLSSHATDEGPGM</sequence>
<proteinExistence type="predicted"/>
<dbReference type="AlphaFoldDB" id="A0A833RS44"/>
<evidence type="ECO:0000313" key="2">
    <source>
        <dbReference type="Proteomes" id="UP000602510"/>
    </source>
</evidence>
<gene>
    <name evidence="1" type="ORF">GN244_ATG16247</name>
</gene>
<dbReference type="Proteomes" id="UP000602510">
    <property type="component" value="Unassembled WGS sequence"/>
</dbReference>
<evidence type="ECO:0000313" key="1">
    <source>
        <dbReference type="EMBL" id="KAF4031887.1"/>
    </source>
</evidence>
<organism evidence="1 2">
    <name type="scientific">Phytophthora infestans</name>
    <name type="common">Potato late blight agent</name>
    <name type="synonym">Botrytis infestans</name>
    <dbReference type="NCBI Taxonomy" id="4787"/>
    <lineage>
        <taxon>Eukaryota</taxon>
        <taxon>Sar</taxon>
        <taxon>Stramenopiles</taxon>
        <taxon>Oomycota</taxon>
        <taxon>Peronosporomycetes</taxon>
        <taxon>Peronosporales</taxon>
        <taxon>Peronosporaceae</taxon>
        <taxon>Phytophthora</taxon>
    </lineage>
</organism>
<dbReference type="EMBL" id="WSZM01000531">
    <property type="protein sequence ID" value="KAF4031887.1"/>
    <property type="molecule type" value="Genomic_DNA"/>
</dbReference>
<comment type="caution">
    <text evidence="1">The sequence shown here is derived from an EMBL/GenBank/DDBJ whole genome shotgun (WGS) entry which is preliminary data.</text>
</comment>
<keyword evidence="2" id="KW-1185">Reference proteome</keyword>
<reference evidence="1" key="1">
    <citation type="submission" date="2020-04" db="EMBL/GenBank/DDBJ databases">
        <title>Hybrid Assembly of Korean Phytophthora infestans isolates.</title>
        <authorList>
            <person name="Prokchorchik M."/>
            <person name="Lee Y."/>
            <person name="Seo J."/>
            <person name="Cho J.-H."/>
            <person name="Park Y.-E."/>
            <person name="Jang D.-C."/>
            <person name="Im J.-S."/>
            <person name="Choi J.-G."/>
            <person name="Park H.-J."/>
            <person name="Lee G.-B."/>
            <person name="Lee Y.-G."/>
            <person name="Hong S.-Y."/>
            <person name="Cho K."/>
            <person name="Sohn K.H."/>
        </authorList>
    </citation>
    <scope>NUCLEOTIDE SEQUENCE</scope>
    <source>
        <strain evidence="1">KR_1_A1</strain>
    </source>
</reference>
<protein>
    <recommendedName>
        <fullName evidence="3">HTH psq-type domain-containing protein</fullName>
    </recommendedName>
</protein>